<feature type="transmembrane region" description="Helical" evidence="7">
    <location>
        <begin position="379"/>
        <end position="401"/>
    </location>
</feature>
<proteinExistence type="predicted"/>
<evidence type="ECO:0000256" key="5">
    <source>
        <dbReference type="ARBA" id="ARBA00022989"/>
    </source>
</evidence>
<dbReference type="PANTHER" id="PTHR11706">
    <property type="entry name" value="SOLUTE CARRIER PROTEIN FAMILY 11 MEMBER"/>
    <property type="match status" value="1"/>
</dbReference>
<dbReference type="HOGENOM" id="CLU_020088_6_3_10"/>
<dbReference type="GO" id="GO:0015086">
    <property type="term" value="F:cadmium ion transmembrane transporter activity"/>
    <property type="evidence" value="ECO:0007669"/>
    <property type="project" value="TreeGrafter"/>
</dbReference>
<sequence length="409" mass="43989">MFKKLTIYVGPGPLVAAAFIGPGTVTVYSMAGVNFGYELLWALLLSMIATITLQEMAGRIGLITQRWLPHIIKTEIRPKAFAILALGLVIGAIVVGNAAYEAGNLSGAVMGLETFLPEKVISPFGVYFRPWPLLTGLFAWILLMRGSYKHIERLMIGTVMIMSVVFMITAVAGKPDLSTLIAGFVPEVRTDNILTIVALIGTTVVPYNLFLHSALVARMWNSPQSLRYVRADIFISVILGGLVSMAILVTGTLGNANHVEVVSDLSESLVPLLGPTAPYFLGVGLFSAGITSAITAPLAGGLVICGCFGWNNRLSAQPMRWTFSIILLLGVIFASLGIKPIQLIAFAQLTNGILLPVLSTFILWMANKTSLMGPFKNHLIANIFGIAIWVITLVLGCKSMLSVIQNWSL</sequence>
<dbReference type="eggNOG" id="COG1914">
    <property type="taxonomic scope" value="Bacteria"/>
</dbReference>
<feature type="transmembrane region" description="Helical" evidence="7">
    <location>
        <begin position="321"/>
        <end position="338"/>
    </location>
</feature>
<keyword evidence="4" id="KW-0769">Symport</keyword>
<feature type="transmembrane region" description="Helical" evidence="7">
    <location>
        <begin position="12"/>
        <end position="33"/>
    </location>
</feature>
<dbReference type="GO" id="GO:0005384">
    <property type="term" value="F:manganese ion transmembrane transporter activity"/>
    <property type="evidence" value="ECO:0007669"/>
    <property type="project" value="TreeGrafter"/>
</dbReference>
<accession>L0FZ92</accession>
<dbReference type="STRING" id="926556.Echvi_3011"/>
<keyword evidence="6 7" id="KW-0472">Membrane</keyword>
<dbReference type="PANTHER" id="PTHR11706:SF33">
    <property type="entry name" value="NATURAL RESISTANCE-ASSOCIATED MACROPHAGE PROTEIN 2"/>
    <property type="match status" value="1"/>
</dbReference>
<dbReference type="RefSeq" id="WP_015266801.1">
    <property type="nucleotide sequence ID" value="NC_019904.1"/>
</dbReference>
<keyword evidence="3 7" id="KW-0812">Transmembrane</keyword>
<feature type="transmembrane region" description="Helical" evidence="7">
    <location>
        <begin position="39"/>
        <end position="60"/>
    </location>
</feature>
<evidence type="ECO:0000256" key="3">
    <source>
        <dbReference type="ARBA" id="ARBA00022692"/>
    </source>
</evidence>
<protein>
    <submittedName>
        <fullName evidence="8">Mn2+/Fe2_transporter, NRAMP family</fullName>
    </submittedName>
</protein>
<dbReference type="GO" id="GO:0005886">
    <property type="term" value="C:plasma membrane"/>
    <property type="evidence" value="ECO:0007669"/>
    <property type="project" value="TreeGrafter"/>
</dbReference>
<dbReference type="PATRIC" id="fig|926556.3.peg.3179"/>
<dbReference type="AlphaFoldDB" id="L0FZ92"/>
<feature type="transmembrane region" description="Helical" evidence="7">
    <location>
        <begin position="193"/>
        <end position="212"/>
    </location>
</feature>
<feature type="transmembrane region" description="Helical" evidence="7">
    <location>
        <begin position="233"/>
        <end position="256"/>
    </location>
</feature>
<dbReference type="GO" id="GO:0034755">
    <property type="term" value="P:iron ion transmembrane transport"/>
    <property type="evidence" value="ECO:0007669"/>
    <property type="project" value="TreeGrafter"/>
</dbReference>
<keyword evidence="5 7" id="KW-1133">Transmembrane helix</keyword>
<dbReference type="InterPro" id="IPR001046">
    <property type="entry name" value="NRAMP_fam"/>
</dbReference>
<keyword evidence="2" id="KW-0813">Transport</keyword>
<feature type="transmembrane region" description="Helical" evidence="7">
    <location>
        <begin position="276"/>
        <end position="309"/>
    </location>
</feature>
<gene>
    <name evidence="8" type="ordered locus">Echvi_3011</name>
</gene>
<reference evidence="9" key="1">
    <citation type="submission" date="2012-02" db="EMBL/GenBank/DDBJ databases">
        <title>The complete genome of Echinicola vietnamensis DSM 17526.</title>
        <authorList>
            <person name="Lucas S."/>
            <person name="Copeland A."/>
            <person name="Lapidus A."/>
            <person name="Glavina del Rio T."/>
            <person name="Dalin E."/>
            <person name="Tice H."/>
            <person name="Bruce D."/>
            <person name="Goodwin L."/>
            <person name="Pitluck S."/>
            <person name="Peters L."/>
            <person name="Ovchinnikova G."/>
            <person name="Teshima H."/>
            <person name="Kyrpides N."/>
            <person name="Mavromatis K."/>
            <person name="Ivanova N."/>
            <person name="Brettin T."/>
            <person name="Detter J.C."/>
            <person name="Han C."/>
            <person name="Larimer F."/>
            <person name="Land M."/>
            <person name="Hauser L."/>
            <person name="Markowitz V."/>
            <person name="Cheng J.-F."/>
            <person name="Hugenholtz P."/>
            <person name="Woyke T."/>
            <person name="Wu D."/>
            <person name="Brambilla E."/>
            <person name="Klenk H.-P."/>
            <person name="Eisen J.A."/>
        </authorList>
    </citation>
    <scope>NUCLEOTIDE SEQUENCE [LARGE SCALE GENOMIC DNA]</scope>
    <source>
        <strain evidence="9">DSM 17526 / LMG 23754 / KMM 6221</strain>
    </source>
</reference>
<evidence type="ECO:0000256" key="1">
    <source>
        <dbReference type="ARBA" id="ARBA00004141"/>
    </source>
</evidence>
<feature type="transmembrane region" description="Helical" evidence="7">
    <location>
        <begin position="344"/>
        <end position="367"/>
    </location>
</feature>
<evidence type="ECO:0000256" key="6">
    <source>
        <dbReference type="ARBA" id="ARBA00023136"/>
    </source>
</evidence>
<evidence type="ECO:0000313" key="9">
    <source>
        <dbReference type="Proteomes" id="UP000010796"/>
    </source>
</evidence>
<evidence type="ECO:0000313" key="8">
    <source>
        <dbReference type="EMBL" id="AGA79249.1"/>
    </source>
</evidence>
<evidence type="ECO:0000256" key="2">
    <source>
        <dbReference type="ARBA" id="ARBA00022448"/>
    </source>
</evidence>
<feature type="transmembrane region" description="Helical" evidence="7">
    <location>
        <begin position="120"/>
        <end position="142"/>
    </location>
</feature>
<dbReference type="KEGG" id="evi:Echvi_3011"/>
<dbReference type="EMBL" id="CP003346">
    <property type="protein sequence ID" value="AGA79249.1"/>
    <property type="molecule type" value="Genomic_DNA"/>
</dbReference>
<name>L0FZ92_ECHVK</name>
<evidence type="ECO:0000256" key="4">
    <source>
        <dbReference type="ARBA" id="ARBA00022847"/>
    </source>
</evidence>
<organism evidence="8 9">
    <name type="scientific">Echinicola vietnamensis (strain DSM 17526 / LMG 23754 / KMM 6221)</name>
    <dbReference type="NCBI Taxonomy" id="926556"/>
    <lineage>
        <taxon>Bacteria</taxon>
        <taxon>Pseudomonadati</taxon>
        <taxon>Bacteroidota</taxon>
        <taxon>Cytophagia</taxon>
        <taxon>Cytophagales</taxon>
        <taxon>Cyclobacteriaceae</taxon>
        <taxon>Echinicola</taxon>
    </lineage>
</organism>
<dbReference type="NCBIfam" id="NF037982">
    <property type="entry name" value="Nramp_1"/>
    <property type="match status" value="1"/>
</dbReference>
<feature type="transmembrane region" description="Helical" evidence="7">
    <location>
        <begin position="154"/>
        <end position="173"/>
    </location>
</feature>
<feature type="transmembrane region" description="Helical" evidence="7">
    <location>
        <begin position="81"/>
        <end position="100"/>
    </location>
</feature>
<keyword evidence="9" id="KW-1185">Reference proteome</keyword>
<evidence type="ECO:0000256" key="7">
    <source>
        <dbReference type="SAM" id="Phobius"/>
    </source>
</evidence>
<dbReference type="PRINTS" id="PR00447">
    <property type="entry name" value="NATRESASSCMP"/>
</dbReference>
<dbReference type="Pfam" id="PF01566">
    <property type="entry name" value="Nramp"/>
    <property type="match status" value="1"/>
</dbReference>
<dbReference type="Proteomes" id="UP000010796">
    <property type="component" value="Chromosome"/>
</dbReference>
<dbReference type="GO" id="GO:0015293">
    <property type="term" value="F:symporter activity"/>
    <property type="evidence" value="ECO:0007669"/>
    <property type="project" value="UniProtKB-KW"/>
</dbReference>
<comment type="subcellular location">
    <subcellularLocation>
        <location evidence="1">Membrane</location>
        <topology evidence="1">Multi-pass membrane protein</topology>
    </subcellularLocation>
</comment>
<dbReference type="OrthoDB" id="9787548at2"/>